<dbReference type="Proteomes" id="UP000023435">
    <property type="component" value="Unassembled WGS sequence"/>
</dbReference>
<accession>A0A125TZG3</accession>
<keyword evidence="2" id="KW-0456">Lyase</keyword>
<name>A0A125TZG3_9GAMM</name>
<dbReference type="EMBL" id="JAJA02000003">
    <property type="protein sequence ID" value="KWS02047.1"/>
    <property type="molecule type" value="Genomic_DNA"/>
</dbReference>
<dbReference type="GO" id="GO:0016829">
    <property type="term" value="F:lyase activity"/>
    <property type="evidence" value="ECO:0007669"/>
    <property type="project" value="UniProtKB-KW"/>
</dbReference>
<feature type="domain" description="VOC" evidence="1">
    <location>
        <begin position="10"/>
        <end position="136"/>
    </location>
</feature>
<dbReference type="OrthoDB" id="9812656at2"/>
<dbReference type="InterPro" id="IPR029068">
    <property type="entry name" value="Glyas_Bleomycin-R_OHBP_Dase"/>
</dbReference>
<reference evidence="2 3" key="1">
    <citation type="journal article" date="2014" name="Genome Announc.">
        <title>Draft Genome Sequence of Lysobacter capsici AZ78, a Bacterium Antagonistic to Plant-Pathogenic Oomycetes.</title>
        <authorList>
            <person name="Puopolo G."/>
            <person name="Sonego P."/>
            <person name="Engelen K."/>
            <person name="Pertot I."/>
        </authorList>
    </citation>
    <scope>NUCLEOTIDE SEQUENCE [LARGE SCALE GENOMIC DNA]</scope>
    <source>
        <strain evidence="2 3">AZ78</strain>
    </source>
</reference>
<dbReference type="SUPFAM" id="SSF54593">
    <property type="entry name" value="Glyoxalase/Bleomycin resistance protein/Dihydroxybiphenyl dioxygenase"/>
    <property type="match status" value="1"/>
</dbReference>
<comment type="caution">
    <text evidence="2">The sequence shown here is derived from an EMBL/GenBank/DDBJ whole genome shotgun (WGS) entry which is preliminary data.</text>
</comment>
<dbReference type="InterPro" id="IPR004360">
    <property type="entry name" value="Glyas_Fos-R_dOase_dom"/>
</dbReference>
<organism evidence="2 3">
    <name type="scientific">Lysobacter capsici AZ78</name>
    <dbReference type="NCBI Taxonomy" id="1444315"/>
    <lineage>
        <taxon>Bacteria</taxon>
        <taxon>Pseudomonadati</taxon>
        <taxon>Pseudomonadota</taxon>
        <taxon>Gammaproteobacteria</taxon>
        <taxon>Lysobacterales</taxon>
        <taxon>Lysobacteraceae</taxon>
        <taxon>Lysobacter</taxon>
    </lineage>
</organism>
<dbReference type="InterPro" id="IPR050383">
    <property type="entry name" value="GlyoxalaseI/FosfomycinResist"/>
</dbReference>
<dbReference type="PANTHER" id="PTHR21366">
    <property type="entry name" value="GLYOXALASE FAMILY PROTEIN"/>
    <property type="match status" value="1"/>
</dbReference>
<dbReference type="InterPro" id="IPR037523">
    <property type="entry name" value="VOC_core"/>
</dbReference>
<dbReference type="PROSITE" id="PS51819">
    <property type="entry name" value="VOC"/>
    <property type="match status" value="1"/>
</dbReference>
<proteinExistence type="predicted"/>
<protein>
    <submittedName>
        <fullName evidence="2">Lactoylglutathione lyase</fullName>
    </submittedName>
</protein>
<evidence type="ECO:0000313" key="3">
    <source>
        <dbReference type="Proteomes" id="UP000023435"/>
    </source>
</evidence>
<dbReference type="Gene3D" id="3.10.180.10">
    <property type="entry name" value="2,3-Dihydroxybiphenyl 1,2-Dioxygenase, domain 1"/>
    <property type="match status" value="1"/>
</dbReference>
<dbReference type="RefSeq" id="WP_046657363.1">
    <property type="nucleotide sequence ID" value="NZ_JAJA02000003.1"/>
</dbReference>
<dbReference type="AlphaFoldDB" id="A0A125TZG3"/>
<evidence type="ECO:0000313" key="2">
    <source>
        <dbReference type="EMBL" id="KWS02047.1"/>
    </source>
</evidence>
<evidence type="ECO:0000259" key="1">
    <source>
        <dbReference type="PROSITE" id="PS51819"/>
    </source>
</evidence>
<dbReference type="PANTHER" id="PTHR21366:SF14">
    <property type="entry name" value="GLYOXALASE DOMAIN-CONTAINING PROTEIN 5"/>
    <property type="match status" value="1"/>
</dbReference>
<keyword evidence="3" id="KW-1185">Reference proteome</keyword>
<sequence>MSARPFQLMQLDHVVLRVRDTAAMIAFYCDVLGCTIERRQDPIGLVQLRAGASLIDLVDVDGKIGRMGGAAPGEEGRNMDHLCLRAEPFDRAAIVAHLDAHGVRIGDFGSRYGAEGEGPSQYLFDPEGNLVELKGPPDEVPIDTQASGAAT</sequence>
<dbReference type="Pfam" id="PF00903">
    <property type="entry name" value="Glyoxalase"/>
    <property type="match status" value="1"/>
</dbReference>
<gene>
    <name evidence="2" type="ORF">AZ78_5180</name>
</gene>